<dbReference type="SUPFAM" id="SSF52540">
    <property type="entry name" value="P-loop containing nucleoside triphosphate hydrolases"/>
    <property type="match status" value="1"/>
</dbReference>
<accession>A0A916ZFW5</accession>
<name>A0A916ZFW5_9HYPH</name>
<evidence type="ECO:0000256" key="1">
    <source>
        <dbReference type="PIRSR" id="PIRSR007531-1"/>
    </source>
</evidence>
<gene>
    <name evidence="3" type="ORF">GCM10011390_12040</name>
</gene>
<evidence type="ECO:0000313" key="4">
    <source>
        <dbReference type="Proteomes" id="UP000644699"/>
    </source>
</evidence>
<comment type="caution">
    <text evidence="3">The sequence shown here is derived from an EMBL/GenBank/DDBJ whole genome shotgun (WGS) entry which is preliminary data.</text>
</comment>
<feature type="active site" evidence="1">
    <location>
        <position position="47"/>
    </location>
</feature>
<dbReference type="InterPro" id="IPR012853">
    <property type="entry name" value="CPT"/>
</dbReference>
<proteinExistence type="predicted"/>
<dbReference type="Gene3D" id="3.40.50.300">
    <property type="entry name" value="P-loop containing nucleotide triphosphate hydrolases"/>
    <property type="match status" value="1"/>
</dbReference>
<dbReference type="RefSeq" id="WP_188907263.1">
    <property type="nucleotide sequence ID" value="NZ_BMIQ01000001.1"/>
</dbReference>
<evidence type="ECO:0000313" key="3">
    <source>
        <dbReference type="EMBL" id="GGD94872.1"/>
    </source>
</evidence>
<dbReference type="GO" id="GO:0016740">
    <property type="term" value="F:transferase activity"/>
    <property type="evidence" value="ECO:0007669"/>
    <property type="project" value="InterPro"/>
</dbReference>
<dbReference type="EMBL" id="BMIQ01000001">
    <property type="protein sequence ID" value="GGD94872.1"/>
    <property type="molecule type" value="Genomic_DNA"/>
</dbReference>
<reference evidence="3" key="2">
    <citation type="submission" date="2020-09" db="EMBL/GenBank/DDBJ databases">
        <authorList>
            <person name="Sun Q."/>
            <person name="Zhou Y."/>
        </authorList>
    </citation>
    <scope>NUCLEOTIDE SEQUENCE</scope>
    <source>
        <strain evidence="3">CGMCC 1.15367</strain>
    </source>
</reference>
<reference evidence="3" key="1">
    <citation type="journal article" date="2014" name="Int. J. Syst. Evol. Microbiol.">
        <title>Complete genome sequence of Corynebacterium casei LMG S-19264T (=DSM 44701T), isolated from a smear-ripened cheese.</title>
        <authorList>
            <consortium name="US DOE Joint Genome Institute (JGI-PGF)"/>
            <person name="Walter F."/>
            <person name="Albersmeier A."/>
            <person name="Kalinowski J."/>
            <person name="Ruckert C."/>
        </authorList>
    </citation>
    <scope>NUCLEOTIDE SEQUENCE</scope>
    <source>
        <strain evidence="3">CGMCC 1.15367</strain>
    </source>
</reference>
<dbReference type="InterPro" id="IPR027417">
    <property type="entry name" value="P-loop_NTPase"/>
</dbReference>
<keyword evidence="4" id="KW-1185">Reference proteome</keyword>
<dbReference type="Pfam" id="PF07931">
    <property type="entry name" value="CPT"/>
    <property type="match status" value="1"/>
</dbReference>
<dbReference type="AlphaFoldDB" id="A0A916ZFW5"/>
<evidence type="ECO:0000256" key="2">
    <source>
        <dbReference type="PIRSR" id="PIRSR007531-2"/>
    </source>
</evidence>
<sequence length="213" mass="22705">MSSTEAARRPACGRIVVLNGAPRSGKTSLARAMQQSLDGIWIHLGTDVMMAAIPERLRPGIGLRPGGERPDLEPRLPRLYAALYDTLAAHSRQGFDVVTDLGHHDHYSRPLGILPACARRLAGLPAFLIGLRAPLAAILERRRAAGGPYLAPADGEPVPAPIALWQEAVHQPGLYDLELDTARLAPEAAAQAVGRLLAAPPAGPRAFERLAQL</sequence>
<dbReference type="GO" id="GO:0005524">
    <property type="term" value="F:ATP binding"/>
    <property type="evidence" value="ECO:0007669"/>
    <property type="project" value="InterPro"/>
</dbReference>
<dbReference type="Proteomes" id="UP000644699">
    <property type="component" value="Unassembled WGS sequence"/>
</dbReference>
<protein>
    <submittedName>
        <fullName evidence="3">Chloramphenicol phosphotransferase</fullName>
    </submittedName>
</protein>
<organism evidence="3 4">
    <name type="scientific">Aureimonas endophytica</name>
    <dbReference type="NCBI Taxonomy" id="2027858"/>
    <lineage>
        <taxon>Bacteria</taxon>
        <taxon>Pseudomonadati</taxon>
        <taxon>Pseudomonadota</taxon>
        <taxon>Alphaproteobacteria</taxon>
        <taxon>Hyphomicrobiales</taxon>
        <taxon>Aurantimonadaceae</taxon>
        <taxon>Aureimonas</taxon>
    </lineage>
</organism>
<feature type="binding site" evidence="2">
    <location>
        <begin position="20"/>
        <end position="27"/>
    </location>
    <ligand>
        <name>ATP</name>
        <dbReference type="ChEBI" id="CHEBI:30616"/>
    </ligand>
</feature>
<dbReference type="PIRSF" id="PIRSF007531">
    <property type="entry name" value="CPT"/>
    <property type="match status" value="1"/>
</dbReference>